<comment type="caution">
    <text evidence="2">The sequence shown here is derived from an EMBL/GenBank/DDBJ whole genome shotgun (WGS) entry which is preliminary data.</text>
</comment>
<evidence type="ECO:0000256" key="1">
    <source>
        <dbReference type="SAM" id="SignalP"/>
    </source>
</evidence>
<dbReference type="Proteomes" id="UP000024836">
    <property type="component" value="Unassembled WGS sequence"/>
</dbReference>
<dbReference type="STRING" id="1461693.ATO10_07607"/>
<dbReference type="AlphaFoldDB" id="A0A058ZL40"/>
<evidence type="ECO:0000313" key="3">
    <source>
        <dbReference type="Proteomes" id="UP000024836"/>
    </source>
</evidence>
<accession>A0A058ZL40</accession>
<reference evidence="2 3" key="1">
    <citation type="submission" date="2013-04" db="EMBL/GenBank/DDBJ databases">
        <title>Shimia sp. 22II-S11-Z10 Genome Sequencing.</title>
        <authorList>
            <person name="Lai Q."/>
            <person name="Li G."/>
            <person name="Shao Z."/>
        </authorList>
    </citation>
    <scope>NUCLEOTIDE SEQUENCE [LARGE SCALE GENOMIC DNA]</scope>
    <source>
        <strain evidence="3">22II-S11-Z10</strain>
    </source>
</reference>
<evidence type="ECO:0000313" key="2">
    <source>
        <dbReference type="EMBL" id="KCV82238.1"/>
    </source>
</evidence>
<feature type="signal peptide" evidence="1">
    <location>
        <begin position="1"/>
        <end position="21"/>
    </location>
</feature>
<dbReference type="PROSITE" id="PS51257">
    <property type="entry name" value="PROKAR_LIPOPROTEIN"/>
    <property type="match status" value="1"/>
</dbReference>
<organism evidence="2 3">
    <name type="scientific">Actibacterium atlanticum</name>
    <dbReference type="NCBI Taxonomy" id="1461693"/>
    <lineage>
        <taxon>Bacteria</taxon>
        <taxon>Pseudomonadati</taxon>
        <taxon>Pseudomonadota</taxon>
        <taxon>Alphaproteobacteria</taxon>
        <taxon>Rhodobacterales</taxon>
        <taxon>Roseobacteraceae</taxon>
        <taxon>Actibacterium</taxon>
    </lineage>
</organism>
<protein>
    <recommendedName>
        <fullName evidence="4">Lipoprotein</fullName>
    </recommendedName>
</protein>
<evidence type="ECO:0008006" key="4">
    <source>
        <dbReference type="Google" id="ProtNLM"/>
    </source>
</evidence>
<feature type="chain" id="PRO_5001566714" description="Lipoprotein" evidence="1">
    <location>
        <begin position="22"/>
        <end position="224"/>
    </location>
</feature>
<dbReference type="EMBL" id="AQQY01000004">
    <property type="protein sequence ID" value="KCV82238.1"/>
    <property type="molecule type" value="Genomic_DNA"/>
</dbReference>
<keyword evidence="1" id="KW-0732">Signal</keyword>
<dbReference type="OrthoDB" id="7877343at2"/>
<dbReference type="RefSeq" id="WP_051598019.1">
    <property type="nucleotide sequence ID" value="NZ_AQQY01000004.1"/>
</dbReference>
<name>A0A058ZL40_9RHOB</name>
<gene>
    <name evidence="2" type="ORF">ATO10_07607</name>
</gene>
<keyword evidence="3" id="KW-1185">Reference proteome</keyword>
<sequence>MRISKLFWRPAAFGSLALLLAGCLEPTANPTQTPGSYAYTRSAPRSDVLVSDAVQVAGPQGYCVDRRAGRGGLMILASCASVTGQPNAPRPLFEMLLTASASPEEDGDTPILQQLPQLERFFAAPAGLAALSRDGRPESVRLVDTSVHRNAFVIHSRHTGTSDIPGLGADQWRALFNLNGQMVSASVSSLAQSPVSSDAGLANLLDFISQIRTVSQFSGDDLES</sequence>
<proteinExistence type="predicted"/>
<dbReference type="eggNOG" id="ENOG5032V55">
    <property type="taxonomic scope" value="Bacteria"/>
</dbReference>